<comment type="similarity">
    <text evidence="2 10">Belongs to the phosphoenolpyruvate carboxykinase (ATP) family.</text>
</comment>
<dbReference type="EMBL" id="VHLG01000002">
    <property type="protein sequence ID" value="TPW32592.1"/>
    <property type="molecule type" value="Genomic_DNA"/>
</dbReference>
<accession>A0A506UDS4</accession>
<keyword evidence="11" id="KW-0808">Transferase</keyword>
<comment type="caution">
    <text evidence="11">The sequence shown here is derived from an EMBL/GenBank/DDBJ whole genome shotgun (WGS) entry which is preliminary data.</text>
</comment>
<comment type="subcellular location">
    <subcellularLocation>
        <location evidence="10">Cytoplasm</location>
    </subcellularLocation>
</comment>
<feature type="binding site" evidence="10">
    <location>
        <position position="201"/>
    </location>
    <ligand>
        <name>substrate</name>
    </ligand>
</feature>
<evidence type="ECO:0000313" key="11">
    <source>
        <dbReference type="EMBL" id="TPW32592.1"/>
    </source>
</evidence>
<keyword evidence="10" id="KW-0963">Cytoplasm</keyword>
<dbReference type="InterPro" id="IPR001272">
    <property type="entry name" value="PEP_carboxykinase_ATP"/>
</dbReference>
<comment type="caution">
    <text evidence="10">Lacks conserved residue(s) required for the propagation of feature annotation.</text>
</comment>
<organism evidence="11 12">
    <name type="scientific">Martelella alba</name>
    <dbReference type="NCBI Taxonomy" id="2590451"/>
    <lineage>
        <taxon>Bacteria</taxon>
        <taxon>Pseudomonadati</taxon>
        <taxon>Pseudomonadota</taxon>
        <taxon>Alphaproteobacteria</taxon>
        <taxon>Hyphomicrobiales</taxon>
        <taxon>Aurantimonadaceae</taxon>
        <taxon>Martelella</taxon>
    </lineage>
</organism>
<keyword evidence="10" id="KW-0464">Manganese</keyword>
<dbReference type="Gene3D" id="3.40.449.10">
    <property type="entry name" value="Phosphoenolpyruvate Carboxykinase, domain 1"/>
    <property type="match status" value="1"/>
</dbReference>
<dbReference type="PANTHER" id="PTHR30031">
    <property type="entry name" value="PHOSPHOENOLPYRUVATE CARBOXYKINASE ATP"/>
    <property type="match status" value="1"/>
</dbReference>
<sequence length="535" mass="58455">MEEFGLYNHGFPAAALGLKNLGSVYYNLLPAQLCEESLRRGEAVLTADGALRALTGQHTGRSAKDKFVVCDQTTEPEIWWDNNKKMSPEHFALLKQDMLAHAEGRDVFIQDLIGGADSENALPTRVVSEYAWHAMFIRNLLIRPDRDQLEDFTARLTIIDLPSFKADPQRYGCRTETVIACDLVNGLVLIGGTSYAGEIKKSVFTMLNYLLPARGVMPMHCSANVGAKDDAAVFFGLSGTGKTTLSADPTRTLIGDDEHGWGKKGVFNFEGGCYAKTIRLSAEAEPEIFATTKRFGTVLENVVLDADRKPDFDDGSLTENTRCAYPLNFIPNASKTGQAGHPKTIIMLTADAFGVLPPIAKLTPEQAMYHFLSGYTAKVAGTEKGVTEPEATFSTCFGAPFMPRHPAEYGNLLKDLIALHEVDCWLVNTGWTGGAYGTGKRMPIRQTRAMLAQALSGDLKAAEFRIDDNFGFAVPLAIDGVDQTILTPRDTWSDPMAYDRQAARLVDMFIANFAKFETHVDDGVRAAAPKTLTSA</sequence>
<comment type="catalytic activity">
    <reaction evidence="9 10">
        <text>oxaloacetate + ATP = phosphoenolpyruvate + ADP + CO2</text>
        <dbReference type="Rhea" id="RHEA:18617"/>
        <dbReference type="ChEBI" id="CHEBI:16452"/>
        <dbReference type="ChEBI" id="CHEBI:16526"/>
        <dbReference type="ChEBI" id="CHEBI:30616"/>
        <dbReference type="ChEBI" id="CHEBI:58702"/>
        <dbReference type="ChEBI" id="CHEBI:456216"/>
        <dbReference type="EC" id="4.1.1.49"/>
    </reaction>
</comment>
<dbReference type="Gene3D" id="2.170.8.10">
    <property type="entry name" value="Phosphoenolpyruvate Carboxykinase, domain 2"/>
    <property type="match status" value="1"/>
</dbReference>
<evidence type="ECO:0000313" key="12">
    <source>
        <dbReference type="Proteomes" id="UP000318801"/>
    </source>
</evidence>
<dbReference type="GO" id="GO:0006094">
    <property type="term" value="P:gluconeogenesis"/>
    <property type="evidence" value="ECO:0007669"/>
    <property type="project" value="UniProtKB-UniRule"/>
</dbReference>
<evidence type="ECO:0000256" key="6">
    <source>
        <dbReference type="ARBA" id="ARBA00022793"/>
    </source>
</evidence>
<dbReference type="GO" id="GO:0004612">
    <property type="term" value="F:phosphoenolpyruvate carboxykinase (ATP) activity"/>
    <property type="evidence" value="ECO:0007669"/>
    <property type="project" value="UniProtKB-UniRule"/>
</dbReference>
<evidence type="ECO:0000256" key="2">
    <source>
        <dbReference type="ARBA" id="ARBA00006052"/>
    </source>
</evidence>
<keyword evidence="11" id="KW-0670">Pyruvate</keyword>
<comment type="function">
    <text evidence="10">Involved in the gluconeogenesis. Catalyzes the conversion of oxaloacetate (OAA) to phosphoenolpyruvate (PEP) through direct phosphoryl transfer between the nucleoside triphosphate and OAA.</text>
</comment>
<dbReference type="NCBIfam" id="NF006821">
    <property type="entry name" value="PRK09344.1-3"/>
    <property type="match status" value="1"/>
</dbReference>
<dbReference type="PANTHER" id="PTHR30031:SF0">
    <property type="entry name" value="PHOSPHOENOLPYRUVATE CARBOXYKINASE (ATP)"/>
    <property type="match status" value="1"/>
</dbReference>
<dbReference type="SUPFAM" id="SSF53795">
    <property type="entry name" value="PEP carboxykinase-like"/>
    <property type="match status" value="1"/>
</dbReference>
<feature type="binding site" evidence="10">
    <location>
        <position position="220"/>
    </location>
    <ligand>
        <name>Mn(2+)</name>
        <dbReference type="ChEBI" id="CHEBI:29035"/>
    </ligand>
</feature>
<feature type="binding site" evidence="10">
    <location>
        <position position="322"/>
    </location>
    <ligand>
        <name>substrate</name>
    </ligand>
</feature>
<evidence type="ECO:0000256" key="8">
    <source>
        <dbReference type="ARBA" id="ARBA00023239"/>
    </source>
</evidence>
<dbReference type="AlphaFoldDB" id="A0A506UDS4"/>
<evidence type="ECO:0000256" key="5">
    <source>
        <dbReference type="ARBA" id="ARBA00022741"/>
    </source>
</evidence>
<feature type="binding site" evidence="10">
    <location>
        <position position="322"/>
    </location>
    <ligand>
        <name>ATP</name>
        <dbReference type="ChEBI" id="CHEBI:30616"/>
    </ligand>
</feature>
<evidence type="ECO:0000256" key="3">
    <source>
        <dbReference type="ARBA" id="ARBA00012363"/>
    </source>
</evidence>
<feature type="binding site" evidence="10">
    <location>
        <position position="201"/>
    </location>
    <ligand>
        <name>Mn(2+)</name>
        <dbReference type="ChEBI" id="CHEBI:29035"/>
    </ligand>
</feature>
<feature type="binding site" evidence="10">
    <location>
        <position position="61"/>
    </location>
    <ligand>
        <name>substrate</name>
    </ligand>
</feature>
<keyword evidence="8 10" id="KW-0456">Lyase</keyword>
<dbReference type="InterPro" id="IPR013035">
    <property type="entry name" value="PEP_carboxykinase_C"/>
</dbReference>
<keyword evidence="4 10" id="KW-0312">Gluconeogenesis</keyword>
<feature type="binding site" evidence="10">
    <location>
        <position position="285"/>
    </location>
    <ligand>
        <name>ATP</name>
        <dbReference type="ChEBI" id="CHEBI:30616"/>
    </ligand>
</feature>
<reference evidence="11 12" key="1">
    <citation type="submission" date="2019-06" db="EMBL/GenBank/DDBJ databases">
        <authorList>
            <person name="Li M."/>
        </authorList>
    </citation>
    <scope>NUCLEOTIDE SEQUENCE [LARGE SCALE GENOMIC DNA]</scope>
    <source>
        <strain evidence="11 12">BGMRC2036</strain>
    </source>
</reference>
<proteinExistence type="inferred from homology"/>
<dbReference type="GO" id="GO:0005524">
    <property type="term" value="F:ATP binding"/>
    <property type="evidence" value="ECO:0007669"/>
    <property type="project" value="UniProtKB-UniRule"/>
</dbReference>
<comment type="pathway">
    <text evidence="1 10">Carbohydrate biosynthesis; gluconeogenesis.</text>
</comment>
<name>A0A506UDS4_9HYPH</name>
<dbReference type="InterPro" id="IPR015994">
    <property type="entry name" value="PEPCK_ATP_CS"/>
</dbReference>
<feature type="binding site" evidence="10">
    <location>
        <begin position="236"/>
        <end position="244"/>
    </location>
    <ligand>
        <name>ATP</name>
        <dbReference type="ChEBI" id="CHEBI:30616"/>
    </ligand>
</feature>
<keyword evidence="11" id="KW-0418">Kinase</keyword>
<keyword evidence="10" id="KW-0479">Metal-binding</keyword>
<feature type="binding site" evidence="10">
    <location>
        <position position="201"/>
    </location>
    <ligand>
        <name>ATP</name>
        <dbReference type="ChEBI" id="CHEBI:30616"/>
    </ligand>
</feature>
<evidence type="ECO:0000256" key="9">
    <source>
        <dbReference type="ARBA" id="ARBA00047371"/>
    </source>
</evidence>
<dbReference type="PROSITE" id="PS00532">
    <property type="entry name" value="PEPCK_ATP"/>
    <property type="match status" value="1"/>
</dbReference>
<feature type="binding site" evidence="10">
    <location>
        <position position="195"/>
    </location>
    <ligand>
        <name>substrate</name>
    </ligand>
</feature>
<keyword evidence="7 10" id="KW-0067">ATP-binding</keyword>
<dbReference type="PIRSF" id="PIRSF006294">
    <property type="entry name" value="PEP_crbxkin"/>
    <property type="match status" value="1"/>
</dbReference>
<feature type="binding site" evidence="10">
    <location>
        <position position="220"/>
    </location>
    <ligand>
        <name>ATP</name>
        <dbReference type="ChEBI" id="CHEBI:30616"/>
    </ligand>
</feature>
<gene>
    <name evidence="10" type="primary">pckA</name>
    <name evidence="11" type="ORF">FJU08_06275</name>
</gene>
<dbReference type="NCBIfam" id="NF006820">
    <property type="entry name" value="PRK09344.1-2"/>
    <property type="match status" value="1"/>
</dbReference>
<keyword evidence="6 10" id="KW-0210">Decarboxylase</keyword>
<dbReference type="NCBIfam" id="TIGR00224">
    <property type="entry name" value="pckA"/>
    <property type="match status" value="1"/>
</dbReference>
<dbReference type="EC" id="4.1.1.49" evidence="3 10"/>
<dbReference type="OrthoDB" id="9806325at2"/>
<dbReference type="Proteomes" id="UP000318801">
    <property type="component" value="Unassembled WGS sequence"/>
</dbReference>
<evidence type="ECO:0000256" key="7">
    <source>
        <dbReference type="ARBA" id="ARBA00022840"/>
    </source>
</evidence>
<evidence type="ECO:0000256" key="10">
    <source>
        <dbReference type="HAMAP-Rule" id="MF_00453"/>
    </source>
</evidence>
<feature type="binding site" evidence="10">
    <location>
        <position position="447"/>
    </location>
    <ligand>
        <name>ATP</name>
        <dbReference type="ChEBI" id="CHEBI:30616"/>
    </ligand>
</feature>
<dbReference type="InterPro" id="IPR008210">
    <property type="entry name" value="PEP_carboxykinase_N"/>
</dbReference>
<keyword evidence="12" id="KW-1185">Reference proteome</keyword>
<dbReference type="HAMAP" id="MF_00453">
    <property type="entry name" value="PEPCK_ATP"/>
    <property type="match status" value="1"/>
</dbReference>
<dbReference type="GO" id="GO:0005829">
    <property type="term" value="C:cytosol"/>
    <property type="evidence" value="ECO:0007669"/>
    <property type="project" value="TreeGrafter"/>
</dbReference>
<dbReference type="Pfam" id="PF01293">
    <property type="entry name" value="PEPCK_ATP"/>
    <property type="match status" value="1"/>
</dbReference>
<dbReference type="NCBIfam" id="NF006822">
    <property type="entry name" value="PRK09344.1-4"/>
    <property type="match status" value="1"/>
</dbReference>
<dbReference type="SUPFAM" id="SSF68923">
    <property type="entry name" value="PEP carboxykinase N-terminal domain"/>
    <property type="match status" value="1"/>
</dbReference>
<evidence type="ECO:0000256" key="1">
    <source>
        <dbReference type="ARBA" id="ARBA00004742"/>
    </source>
</evidence>
<evidence type="ECO:0000256" key="4">
    <source>
        <dbReference type="ARBA" id="ARBA00022432"/>
    </source>
</evidence>
<comment type="cofactor">
    <cofactor evidence="10">
        <name>Mn(2+)</name>
        <dbReference type="ChEBI" id="CHEBI:29035"/>
    </cofactor>
    <text evidence="10">Binds 1 Mn(2+) ion per subunit.</text>
</comment>
<dbReference type="CDD" id="cd00484">
    <property type="entry name" value="PEPCK_ATP"/>
    <property type="match status" value="1"/>
</dbReference>
<dbReference type="GO" id="GO:0016301">
    <property type="term" value="F:kinase activity"/>
    <property type="evidence" value="ECO:0007669"/>
    <property type="project" value="UniProtKB-KW"/>
</dbReference>
<dbReference type="RefSeq" id="WP_141148100.1">
    <property type="nucleotide sequence ID" value="NZ_VHLG01000002.1"/>
</dbReference>
<dbReference type="GO" id="GO:0046872">
    <property type="term" value="F:metal ion binding"/>
    <property type="evidence" value="ECO:0007669"/>
    <property type="project" value="UniProtKB-KW"/>
</dbReference>
<keyword evidence="5 10" id="KW-0547">Nucleotide-binding</keyword>
<dbReference type="UniPathway" id="UPA00138"/>
<feature type="binding site" evidence="10">
    <location>
        <position position="257"/>
    </location>
    <ligand>
        <name>Mn(2+)</name>
        <dbReference type="ChEBI" id="CHEBI:29035"/>
    </ligand>
</feature>
<dbReference type="Gene3D" id="3.90.228.20">
    <property type="match status" value="1"/>
</dbReference>
<protein>
    <recommendedName>
        <fullName evidence="3 10">Phosphoenolpyruvate carboxykinase (ATP)</fullName>
        <shortName evidence="10">PCK</shortName>
        <shortName evidence="10">PEP carboxykinase</shortName>
        <shortName evidence="10">PEPCK</shortName>
        <ecNumber evidence="3 10">4.1.1.49</ecNumber>
    </recommendedName>
</protein>